<accession>A0A392RQZ7</accession>
<comment type="caution">
    <text evidence="1">The sequence shown here is derived from an EMBL/GenBank/DDBJ whole genome shotgun (WGS) entry which is preliminary data.</text>
</comment>
<dbReference type="Proteomes" id="UP000265520">
    <property type="component" value="Unassembled WGS sequence"/>
</dbReference>
<protein>
    <submittedName>
        <fullName evidence="1">Uncharacterized protein</fullName>
    </submittedName>
</protein>
<feature type="non-terminal residue" evidence="1">
    <location>
        <position position="77"/>
    </location>
</feature>
<sequence length="77" mass="8959">MVETTIDEEEALNLELEGSFNENNNGMDYDIQIEAMTEIDEETKEKEYRVTNLSSSAAQYDATLRKTQTKKLMNIYR</sequence>
<dbReference type="EMBL" id="LXQA010262966">
    <property type="protein sequence ID" value="MCI39043.1"/>
    <property type="molecule type" value="Genomic_DNA"/>
</dbReference>
<keyword evidence="2" id="KW-1185">Reference proteome</keyword>
<proteinExistence type="predicted"/>
<reference evidence="1 2" key="1">
    <citation type="journal article" date="2018" name="Front. Plant Sci.">
        <title>Red Clover (Trifolium pratense) and Zigzag Clover (T. medium) - A Picture of Genomic Similarities and Differences.</title>
        <authorList>
            <person name="Dluhosova J."/>
            <person name="Istvanek J."/>
            <person name="Nedelnik J."/>
            <person name="Repkova J."/>
        </authorList>
    </citation>
    <scope>NUCLEOTIDE SEQUENCE [LARGE SCALE GENOMIC DNA]</scope>
    <source>
        <strain evidence="2">cv. 10/8</strain>
        <tissue evidence="1">Leaf</tissue>
    </source>
</reference>
<organism evidence="1 2">
    <name type="scientific">Trifolium medium</name>
    <dbReference type="NCBI Taxonomy" id="97028"/>
    <lineage>
        <taxon>Eukaryota</taxon>
        <taxon>Viridiplantae</taxon>
        <taxon>Streptophyta</taxon>
        <taxon>Embryophyta</taxon>
        <taxon>Tracheophyta</taxon>
        <taxon>Spermatophyta</taxon>
        <taxon>Magnoliopsida</taxon>
        <taxon>eudicotyledons</taxon>
        <taxon>Gunneridae</taxon>
        <taxon>Pentapetalae</taxon>
        <taxon>rosids</taxon>
        <taxon>fabids</taxon>
        <taxon>Fabales</taxon>
        <taxon>Fabaceae</taxon>
        <taxon>Papilionoideae</taxon>
        <taxon>50 kb inversion clade</taxon>
        <taxon>NPAAA clade</taxon>
        <taxon>Hologalegina</taxon>
        <taxon>IRL clade</taxon>
        <taxon>Trifolieae</taxon>
        <taxon>Trifolium</taxon>
    </lineage>
</organism>
<dbReference type="AlphaFoldDB" id="A0A392RQZ7"/>
<name>A0A392RQZ7_9FABA</name>
<evidence type="ECO:0000313" key="2">
    <source>
        <dbReference type="Proteomes" id="UP000265520"/>
    </source>
</evidence>
<evidence type="ECO:0000313" key="1">
    <source>
        <dbReference type="EMBL" id="MCI39043.1"/>
    </source>
</evidence>